<reference evidence="7" key="1">
    <citation type="submission" date="2017-09" db="EMBL/GenBank/DDBJ databases">
        <title>Depth-based differentiation of microbial function through sediment-hosted aquifers and enrichment of novel symbionts in the deep terrestrial subsurface.</title>
        <authorList>
            <person name="Probst A.J."/>
            <person name="Ladd B."/>
            <person name="Jarett J.K."/>
            <person name="Geller-Mcgrath D.E."/>
            <person name="Sieber C.M.K."/>
            <person name="Emerson J.B."/>
            <person name="Anantharaman K."/>
            <person name="Thomas B.C."/>
            <person name="Malmstrom R."/>
            <person name="Stieglmeier M."/>
            <person name="Klingl A."/>
            <person name="Woyke T."/>
            <person name="Ryan C.M."/>
            <person name="Banfield J.F."/>
        </authorList>
    </citation>
    <scope>NUCLEOTIDE SEQUENCE [LARGE SCALE GENOMIC DNA]</scope>
</reference>
<comment type="caution">
    <text evidence="6">The sequence shown here is derived from an EMBL/GenBank/DDBJ whole genome shotgun (WGS) entry which is preliminary data.</text>
</comment>
<feature type="binding site" evidence="4">
    <location>
        <position position="68"/>
    </location>
    <ligand>
        <name>(6R)-10-formyltetrahydrofolate</name>
        <dbReference type="ChEBI" id="CHEBI:195366"/>
    </ligand>
</feature>
<dbReference type="InterPro" id="IPR002376">
    <property type="entry name" value="Formyl_transf_N"/>
</dbReference>
<dbReference type="CDD" id="cd08645">
    <property type="entry name" value="FMT_core_GART"/>
    <property type="match status" value="1"/>
</dbReference>
<dbReference type="SUPFAM" id="SSF53328">
    <property type="entry name" value="Formyltransferase"/>
    <property type="match status" value="1"/>
</dbReference>
<feature type="site" description="Raises pKa of active site His" evidence="4">
    <location>
        <position position="150"/>
    </location>
</feature>
<dbReference type="PANTHER" id="PTHR43369">
    <property type="entry name" value="PHOSPHORIBOSYLGLYCINAMIDE FORMYLTRANSFERASE"/>
    <property type="match status" value="1"/>
</dbReference>
<name>A0A2H0W146_9BACT</name>
<organism evidence="6 7">
    <name type="scientific">Candidatus Buchananbacteria bacterium CG10_big_fil_rev_8_21_14_0_10_42_9</name>
    <dbReference type="NCBI Taxonomy" id="1974526"/>
    <lineage>
        <taxon>Bacteria</taxon>
        <taxon>Candidatus Buchananiibacteriota</taxon>
    </lineage>
</organism>
<dbReference type="PANTHER" id="PTHR43369:SF2">
    <property type="entry name" value="PHOSPHORIBOSYLGLYCINAMIDE FORMYLTRANSFERASE"/>
    <property type="match status" value="1"/>
</dbReference>
<comment type="caution">
    <text evidence="4">Lacks conserved residue(s) required for the propagation of feature annotation.</text>
</comment>
<feature type="binding site" evidence="4">
    <location>
        <position position="110"/>
    </location>
    <ligand>
        <name>(6R)-10-formyltetrahydrofolate</name>
        <dbReference type="ChEBI" id="CHEBI:195366"/>
    </ligand>
</feature>
<comment type="function">
    <text evidence="4">Catalyzes the transfer of a formyl group from 10-formyltetrahydrofolate to 5-phospho-ribosyl-glycinamide (GAR), producing 5-phospho-ribosyl-N-formylglycinamide (FGAR) and tetrahydrofolate.</text>
</comment>
<dbReference type="Pfam" id="PF00551">
    <property type="entry name" value="Formyl_trans_N"/>
    <property type="match status" value="1"/>
</dbReference>
<dbReference type="EMBL" id="PEZZ01000021">
    <property type="protein sequence ID" value="PIS05082.1"/>
    <property type="molecule type" value="Genomic_DNA"/>
</dbReference>
<dbReference type="UniPathway" id="UPA00074">
    <property type="reaction ID" value="UER00126"/>
</dbReference>
<dbReference type="InterPro" id="IPR036477">
    <property type="entry name" value="Formyl_transf_N_sf"/>
</dbReference>
<evidence type="ECO:0000256" key="1">
    <source>
        <dbReference type="ARBA" id="ARBA00005054"/>
    </source>
</evidence>
<protein>
    <recommendedName>
        <fullName evidence="4">Phosphoribosylglycinamide formyltransferase</fullName>
        <ecNumber evidence="4">2.1.2.2</ecNumber>
    </recommendedName>
    <alternativeName>
        <fullName evidence="4">5'-phosphoribosylglycinamide transformylase</fullName>
    </alternativeName>
    <alternativeName>
        <fullName evidence="4">GAR transformylase</fullName>
        <shortName evidence="4">GART</shortName>
    </alternativeName>
</protein>
<comment type="pathway">
    <text evidence="1 4">Purine metabolism; IMP biosynthesis via de novo pathway; N(2)-formyl-N(1)-(5-phospho-D-ribosyl)glycinamide from N(1)-(5-phospho-D-ribosyl)glycinamide (10-formyl THF route): step 1/1.</text>
</comment>
<evidence type="ECO:0000313" key="6">
    <source>
        <dbReference type="EMBL" id="PIS05082.1"/>
    </source>
</evidence>
<dbReference type="Proteomes" id="UP000230935">
    <property type="component" value="Unassembled WGS sequence"/>
</dbReference>
<keyword evidence="2 4" id="KW-0808">Transferase</keyword>
<dbReference type="HAMAP" id="MF_01930">
    <property type="entry name" value="PurN"/>
    <property type="match status" value="1"/>
</dbReference>
<feature type="domain" description="Formyl transferase N-terminal" evidence="5">
    <location>
        <begin position="6"/>
        <end position="184"/>
    </location>
</feature>
<dbReference type="NCBIfam" id="TIGR00639">
    <property type="entry name" value="PurN"/>
    <property type="match status" value="1"/>
</dbReference>
<feature type="active site" description="Proton donor" evidence="4">
    <location>
        <position position="112"/>
    </location>
</feature>
<dbReference type="AlphaFoldDB" id="A0A2H0W146"/>
<evidence type="ECO:0000256" key="2">
    <source>
        <dbReference type="ARBA" id="ARBA00022679"/>
    </source>
</evidence>
<accession>A0A2H0W146</accession>
<proteinExistence type="inferred from homology"/>
<dbReference type="EC" id="2.1.2.2" evidence="4"/>
<evidence type="ECO:0000256" key="3">
    <source>
        <dbReference type="ARBA" id="ARBA00022755"/>
    </source>
</evidence>
<dbReference type="GO" id="GO:0004644">
    <property type="term" value="F:phosphoribosylglycinamide formyltransferase activity"/>
    <property type="evidence" value="ECO:0007669"/>
    <property type="project" value="UniProtKB-UniRule"/>
</dbReference>
<evidence type="ECO:0000313" key="7">
    <source>
        <dbReference type="Proteomes" id="UP000230935"/>
    </source>
</evidence>
<comment type="catalytic activity">
    <reaction evidence="4">
        <text>N(1)-(5-phospho-beta-D-ribosyl)glycinamide + (6R)-10-formyltetrahydrofolate = N(2)-formyl-N(1)-(5-phospho-beta-D-ribosyl)glycinamide + (6S)-5,6,7,8-tetrahydrofolate + H(+)</text>
        <dbReference type="Rhea" id="RHEA:15053"/>
        <dbReference type="ChEBI" id="CHEBI:15378"/>
        <dbReference type="ChEBI" id="CHEBI:57453"/>
        <dbReference type="ChEBI" id="CHEBI:143788"/>
        <dbReference type="ChEBI" id="CHEBI:147286"/>
        <dbReference type="ChEBI" id="CHEBI:195366"/>
        <dbReference type="EC" id="2.1.2.2"/>
    </reaction>
</comment>
<sequence>MGKKINLAVFASTKGTDLQGVIDSIRLGELDFVDLKFVLSDKKNAYALTRAREAGYKTVFVDPKGKSREEFDRECLAICQAHEIDLILLIGYMRLLSEPFVRAYKNRIMNIHPSLLPKYPGMDLDVHQAVLSAGETETGCTLHFIDEGVDTGPIILQQKVAVAKDETVESLKAKVQAKEQEVILAGLKMFAEDKIKV</sequence>
<dbReference type="InterPro" id="IPR004607">
    <property type="entry name" value="GART"/>
</dbReference>
<keyword evidence="3 4" id="KW-0658">Purine biosynthesis</keyword>
<gene>
    <name evidence="4 6" type="primary">purN</name>
    <name evidence="6" type="ORF">COT81_02860</name>
</gene>
<feature type="binding site" evidence="4">
    <location>
        <begin position="93"/>
        <end position="96"/>
    </location>
    <ligand>
        <name>(6R)-10-formyltetrahydrofolate</name>
        <dbReference type="ChEBI" id="CHEBI:195366"/>
    </ligand>
</feature>
<evidence type="ECO:0000259" key="5">
    <source>
        <dbReference type="Pfam" id="PF00551"/>
    </source>
</evidence>
<evidence type="ECO:0000256" key="4">
    <source>
        <dbReference type="HAMAP-Rule" id="MF_01930"/>
    </source>
</evidence>
<dbReference type="GO" id="GO:0006189">
    <property type="term" value="P:'de novo' IMP biosynthetic process"/>
    <property type="evidence" value="ECO:0007669"/>
    <property type="project" value="UniProtKB-UniRule"/>
</dbReference>
<dbReference type="GO" id="GO:0005737">
    <property type="term" value="C:cytoplasm"/>
    <property type="evidence" value="ECO:0007669"/>
    <property type="project" value="TreeGrafter"/>
</dbReference>
<comment type="similarity">
    <text evidence="4">Belongs to the GART family.</text>
</comment>
<dbReference type="Gene3D" id="3.40.50.170">
    <property type="entry name" value="Formyl transferase, N-terminal domain"/>
    <property type="match status" value="1"/>
</dbReference>